<evidence type="ECO:0000313" key="2">
    <source>
        <dbReference type="Proteomes" id="UP000719267"/>
    </source>
</evidence>
<proteinExistence type="predicted"/>
<dbReference type="EMBL" id="JAHWDF010000024">
    <property type="protein sequence ID" value="MBW2962990.1"/>
    <property type="molecule type" value="Genomic_DNA"/>
</dbReference>
<keyword evidence="2" id="KW-1185">Reference proteome</keyword>
<comment type="caution">
    <text evidence="1">The sequence shown here is derived from an EMBL/GenBank/DDBJ whole genome shotgun (WGS) entry which is preliminary data.</text>
</comment>
<dbReference type="RefSeq" id="WP_219041273.1">
    <property type="nucleotide sequence ID" value="NZ_JAHWDF010000024.1"/>
</dbReference>
<protein>
    <recommendedName>
        <fullName evidence="3">DUF2442 domain-containing protein</fullName>
    </recommendedName>
</protein>
<accession>A0ABS6W563</accession>
<evidence type="ECO:0000313" key="1">
    <source>
        <dbReference type="EMBL" id="MBW2962990.1"/>
    </source>
</evidence>
<name>A0ABS6W563_9FLAO</name>
<evidence type="ECO:0008006" key="3">
    <source>
        <dbReference type="Google" id="ProtNLM"/>
    </source>
</evidence>
<gene>
    <name evidence="1" type="ORF">KW502_14470</name>
</gene>
<dbReference type="Proteomes" id="UP000719267">
    <property type="component" value="Unassembled WGS sequence"/>
</dbReference>
<sequence>MAISLEQVIILCIDEEVGIKIEVKFKSINESKLAMYYVDVEGKMKGQKEIPWEDFDKNSPLAIVNFTSPNNFELDWKGFTKNGELAIDYALLGKKNLEGNYKRK</sequence>
<reference evidence="1 2" key="1">
    <citation type="submission" date="2021-07" db="EMBL/GenBank/DDBJ databases">
        <title>Mesonia aestuariivivens sp. nov., isolated from a tidal flat.</title>
        <authorList>
            <person name="Kim Y.-O."/>
            <person name="Yoon J.-H."/>
        </authorList>
    </citation>
    <scope>NUCLEOTIDE SEQUENCE [LARGE SCALE GENOMIC DNA]</scope>
    <source>
        <strain evidence="1 2">JHPTF-M18</strain>
    </source>
</reference>
<organism evidence="1 2">
    <name type="scientific">Mesonia aestuariivivens</name>
    <dbReference type="NCBI Taxonomy" id="2796128"/>
    <lineage>
        <taxon>Bacteria</taxon>
        <taxon>Pseudomonadati</taxon>
        <taxon>Bacteroidota</taxon>
        <taxon>Flavobacteriia</taxon>
        <taxon>Flavobacteriales</taxon>
        <taxon>Flavobacteriaceae</taxon>
        <taxon>Mesonia</taxon>
    </lineage>
</organism>